<dbReference type="PROSITE" id="PS51186">
    <property type="entry name" value="GNAT"/>
    <property type="match status" value="1"/>
</dbReference>
<evidence type="ECO:0000259" key="1">
    <source>
        <dbReference type="PROSITE" id="PS51186"/>
    </source>
</evidence>
<protein>
    <recommendedName>
        <fullName evidence="1">N-acetyltransferase domain-containing protein</fullName>
    </recommendedName>
</protein>
<organism evidence="2 3">
    <name type="scientific">Donghicola tyrosinivorans</name>
    <dbReference type="NCBI Taxonomy" id="1652492"/>
    <lineage>
        <taxon>Bacteria</taxon>
        <taxon>Pseudomonadati</taxon>
        <taxon>Pseudomonadota</taxon>
        <taxon>Alphaproteobacteria</taxon>
        <taxon>Rhodobacterales</taxon>
        <taxon>Roseobacteraceae</taxon>
        <taxon>Donghicola</taxon>
    </lineage>
</organism>
<gene>
    <name evidence="2" type="ORF">CLV74_101361</name>
</gene>
<dbReference type="InterPro" id="IPR000182">
    <property type="entry name" value="GNAT_dom"/>
</dbReference>
<dbReference type="AlphaFoldDB" id="A0A2T0X5R2"/>
<dbReference type="Gene3D" id="3.40.630.30">
    <property type="match status" value="1"/>
</dbReference>
<dbReference type="InterPro" id="IPR016181">
    <property type="entry name" value="Acyl_CoA_acyltransferase"/>
</dbReference>
<reference evidence="2 3" key="1">
    <citation type="submission" date="2018-03" db="EMBL/GenBank/DDBJ databases">
        <title>Genomic Encyclopedia of Archaeal and Bacterial Type Strains, Phase II (KMG-II): from individual species to whole genera.</title>
        <authorList>
            <person name="Goeker M."/>
        </authorList>
    </citation>
    <scope>NUCLEOTIDE SEQUENCE [LARGE SCALE GENOMIC DNA]</scope>
    <source>
        <strain evidence="2 3">DSM 100212</strain>
    </source>
</reference>
<evidence type="ECO:0000313" key="2">
    <source>
        <dbReference type="EMBL" id="PRY94225.1"/>
    </source>
</evidence>
<dbReference type="SUPFAM" id="SSF55729">
    <property type="entry name" value="Acyl-CoA N-acyltransferases (Nat)"/>
    <property type="match status" value="1"/>
</dbReference>
<accession>A0A2T0X5R2</accession>
<dbReference type="Proteomes" id="UP000238392">
    <property type="component" value="Unassembled WGS sequence"/>
</dbReference>
<dbReference type="EMBL" id="PVTQ01000001">
    <property type="protein sequence ID" value="PRY94225.1"/>
    <property type="molecule type" value="Genomic_DNA"/>
</dbReference>
<comment type="caution">
    <text evidence="2">The sequence shown here is derived from an EMBL/GenBank/DDBJ whole genome shotgun (WGS) entry which is preliminary data.</text>
</comment>
<sequence length="178" mass="20010">MTSDLGLRDNAQTASPTLRHGFRFEVLDQSFTDVQGLVELARSAHDESRFSYIPFAPQKVEAIIRRSMEDTKRHGVLLCRDATQLVGMVYCSIGEYHIGAATLLTTIHNMNVRPDVRHKLRGGYAALGLLRGVESWSQARNASEILFHVTSDVELQRTHSFIKKRGYRFIGGSYAKSI</sequence>
<evidence type="ECO:0000313" key="3">
    <source>
        <dbReference type="Proteomes" id="UP000238392"/>
    </source>
</evidence>
<dbReference type="RefSeq" id="WP_146134882.1">
    <property type="nucleotide sequence ID" value="NZ_PVTQ01000001.1"/>
</dbReference>
<name>A0A2T0X5R2_9RHOB</name>
<dbReference type="GO" id="GO:0016747">
    <property type="term" value="F:acyltransferase activity, transferring groups other than amino-acyl groups"/>
    <property type="evidence" value="ECO:0007669"/>
    <property type="project" value="InterPro"/>
</dbReference>
<feature type="domain" description="N-acetyltransferase" evidence="1">
    <location>
        <begin position="22"/>
        <end position="178"/>
    </location>
</feature>
<dbReference type="OrthoDB" id="7862812at2"/>
<keyword evidence="3" id="KW-1185">Reference proteome</keyword>
<proteinExistence type="predicted"/>